<dbReference type="InterPro" id="IPR028939">
    <property type="entry name" value="P5C_Rdtase_cat_N"/>
</dbReference>
<gene>
    <name evidence="2" type="ORF">S12H4_31856</name>
</gene>
<organism evidence="2">
    <name type="scientific">marine sediment metagenome</name>
    <dbReference type="NCBI Taxonomy" id="412755"/>
    <lineage>
        <taxon>unclassified sequences</taxon>
        <taxon>metagenomes</taxon>
        <taxon>ecological metagenomes</taxon>
    </lineage>
</organism>
<accession>X1T6T5</accession>
<dbReference type="AlphaFoldDB" id="X1T6T5"/>
<feature type="non-terminal residue" evidence="2">
    <location>
        <position position="53"/>
    </location>
</feature>
<sequence length="53" mass="5815">MKIAIIGGSGKMGRWFARFLVKEGKEVVITGRNQKKLRETGRQLGVKVAASNV</sequence>
<dbReference type="SUPFAM" id="SSF51735">
    <property type="entry name" value="NAD(P)-binding Rossmann-fold domains"/>
    <property type="match status" value="1"/>
</dbReference>
<comment type="caution">
    <text evidence="2">The sequence shown here is derived from an EMBL/GenBank/DDBJ whole genome shotgun (WGS) entry which is preliminary data.</text>
</comment>
<evidence type="ECO:0000259" key="1">
    <source>
        <dbReference type="Pfam" id="PF03807"/>
    </source>
</evidence>
<name>X1T6T5_9ZZZZ</name>
<proteinExistence type="predicted"/>
<feature type="domain" description="Pyrroline-5-carboxylate reductase catalytic N-terminal" evidence="1">
    <location>
        <begin position="2"/>
        <end position="51"/>
    </location>
</feature>
<dbReference type="Gene3D" id="3.40.50.720">
    <property type="entry name" value="NAD(P)-binding Rossmann-like Domain"/>
    <property type="match status" value="1"/>
</dbReference>
<dbReference type="Pfam" id="PF03807">
    <property type="entry name" value="F420_oxidored"/>
    <property type="match status" value="1"/>
</dbReference>
<dbReference type="InterPro" id="IPR036291">
    <property type="entry name" value="NAD(P)-bd_dom_sf"/>
</dbReference>
<protein>
    <recommendedName>
        <fullName evidence="1">Pyrroline-5-carboxylate reductase catalytic N-terminal domain-containing protein</fullName>
    </recommendedName>
</protein>
<reference evidence="2" key="1">
    <citation type="journal article" date="2014" name="Front. Microbiol.">
        <title>High frequency of phylogenetically diverse reductive dehalogenase-homologous genes in deep subseafloor sedimentary metagenomes.</title>
        <authorList>
            <person name="Kawai M."/>
            <person name="Futagami T."/>
            <person name="Toyoda A."/>
            <person name="Takaki Y."/>
            <person name="Nishi S."/>
            <person name="Hori S."/>
            <person name="Arai W."/>
            <person name="Tsubouchi T."/>
            <person name="Morono Y."/>
            <person name="Uchiyama I."/>
            <person name="Ito T."/>
            <person name="Fujiyama A."/>
            <person name="Inagaki F."/>
            <person name="Takami H."/>
        </authorList>
    </citation>
    <scope>NUCLEOTIDE SEQUENCE</scope>
    <source>
        <strain evidence="2">Expedition CK06-06</strain>
    </source>
</reference>
<evidence type="ECO:0000313" key="2">
    <source>
        <dbReference type="EMBL" id="GAJ00954.1"/>
    </source>
</evidence>
<dbReference type="EMBL" id="BARW01018631">
    <property type="protein sequence ID" value="GAJ00954.1"/>
    <property type="molecule type" value="Genomic_DNA"/>
</dbReference>